<dbReference type="InterPro" id="IPR015424">
    <property type="entry name" value="PyrdxlP-dep_Trfase"/>
</dbReference>
<reference evidence="7 8" key="1">
    <citation type="journal article" date="2022" name="ISME Commun">
        <title>Vulcanimicrobium alpinus gen. nov. sp. nov., the first cultivated representative of the candidate phylum 'Eremiobacterota', is a metabolically versatile aerobic anoxygenic phototroph.</title>
        <authorList>
            <person name="Yabe S."/>
            <person name="Muto K."/>
            <person name="Abe K."/>
            <person name="Yokota A."/>
            <person name="Staudigel H."/>
            <person name="Tebo B.M."/>
        </authorList>
    </citation>
    <scope>NUCLEOTIDE SEQUENCE [LARGE SCALE GENOMIC DNA]</scope>
    <source>
        <strain evidence="7 8">WC8-2</strain>
    </source>
</reference>
<dbReference type="RefSeq" id="WP_317996658.1">
    <property type="nucleotide sequence ID" value="NZ_AP025523.1"/>
</dbReference>
<accession>A0AAN1XU70</accession>
<keyword evidence="4" id="KW-0238">DNA-binding</keyword>
<dbReference type="SMART" id="SM00345">
    <property type="entry name" value="HTH_GNTR"/>
    <property type="match status" value="1"/>
</dbReference>
<dbReference type="CDD" id="cd07377">
    <property type="entry name" value="WHTH_GntR"/>
    <property type="match status" value="1"/>
</dbReference>
<name>A0AAN1XU70_UNVUL</name>
<dbReference type="InterPro" id="IPR036388">
    <property type="entry name" value="WH-like_DNA-bd_sf"/>
</dbReference>
<evidence type="ECO:0000256" key="1">
    <source>
        <dbReference type="ARBA" id="ARBA00005384"/>
    </source>
</evidence>
<feature type="domain" description="HTH gntR-type" evidence="6">
    <location>
        <begin position="13"/>
        <end position="81"/>
    </location>
</feature>
<evidence type="ECO:0000313" key="7">
    <source>
        <dbReference type="EMBL" id="BDE05630.1"/>
    </source>
</evidence>
<dbReference type="EMBL" id="AP025523">
    <property type="protein sequence ID" value="BDE05630.1"/>
    <property type="molecule type" value="Genomic_DNA"/>
</dbReference>
<proteinExistence type="inferred from homology"/>
<evidence type="ECO:0000256" key="3">
    <source>
        <dbReference type="ARBA" id="ARBA00023015"/>
    </source>
</evidence>
<dbReference type="CDD" id="cd00609">
    <property type="entry name" value="AAT_like"/>
    <property type="match status" value="1"/>
</dbReference>
<dbReference type="SUPFAM" id="SSF46785">
    <property type="entry name" value="Winged helix' DNA-binding domain"/>
    <property type="match status" value="1"/>
</dbReference>
<evidence type="ECO:0000259" key="6">
    <source>
        <dbReference type="PROSITE" id="PS50949"/>
    </source>
</evidence>
<dbReference type="KEGG" id="vab:WPS_09060"/>
<evidence type="ECO:0000313" key="8">
    <source>
        <dbReference type="Proteomes" id="UP001317532"/>
    </source>
</evidence>
<dbReference type="PROSITE" id="PS50949">
    <property type="entry name" value="HTH_GNTR"/>
    <property type="match status" value="1"/>
</dbReference>
<dbReference type="Pfam" id="PF00155">
    <property type="entry name" value="Aminotran_1_2"/>
    <property type="match status" value="1"/>
</dbReference>
<sequence length="480" mass="52331">MIPAIALDARDPRPLYVQIADALATAIERGELAPDERLPAIRTLAHDLDVALVTVSQAYETLAARGRVTSRAGRGTFVTARGPHDDAPFARTWEPSLGRFARGERMEGVMERLAEARVPGVISLASAHPAPETFPMAEFARAMQRTFADDKPELMQYRASTGDPDLCATLAEGLAARGCDAGAGEIIVTSGAQQAADLIASVLLTERAVVASESPTYPGTLGVFDARGVSYVEVRSDADGVRIDDVERVFAEYRPRLFSICPIAENPTGTVLPARRGRAIVELARRYDVVVLEDQTGWTFAYDAAAPPPLAAYDPEGRVVMMESLSKSIFPALRIGYLRVKGALRDSIEAAKVRTDSFTSTLTQRALWRYLRAPAYPRHLKSARGLYRHRRDLFVEALALALPWAEVAPPQAGTNVWLRLPQRLSTQAAFERCAREGVLVMPADPFYPTRTGPPALRLSFGDLQDDALREAAQRLGRALA</sequence>
<keyword evidence="3" id="KW-0805">Transcription regulation</keyword>
<dbReference type="InterPro" id="IPR015421">
    <property type="entry name" value="PyrdxlP-dep_Trfase_major"/>
</dbReference>
<dbReference type="AlphaFoldDB" id="A0AAN1XU70"/>
<evidence type="ECO:0000256" key="2">
    <source>
        <dbReference type="ARBA" id="ARBA00022898"/>
    </source>
</evidence>
<comment type="similarity">
    <text evidence="1">In the C-terminal section; belongs to the class-I pyridoxal-phosphate-dependent aminotransferase family.</text>
</comment>
<dbReference type="InterPro" id="IPR051446">
    <property type="entry name" value="HTH_trans_reg/aminotransferase"/>
</dbReference>
<dbReference type="Gene3D" id="1.10.10.10">
    <property type="entry name" value="Winged helix-like DNA-binding domain superfamily/Winged helix DNA-binding domain"/>
    <property type="match status" value="1"/>
</dbReference>
<dbReference type="GO" id="GO:0030170">
    <property type="term" value="F:pyridoxal phosphate binding"/>
    <property type="evidence" value="ECO:0007669"/>
    <property type="project" value="InterPro"/>
</dbReference>
<dbReference type="InterPro" id="IPR015422">
    <property type="entry name" value="PyrdxlP-dep_Trfase_small"/>
</dbReference>
<dbReference type="GO" id="GO:0003700">
    <property type="term" value="F:DNA-binding transcription factor activity"/>
    <property type="evidence" value="ECO:0007669"/>
    <property type="project" value="InterPro"/>
</dbReference>
<evidence type="ECO:0000256" key="4">
    <source>
        <dbReference type="ARBA" id="ARBA00023125"/>
    </source>
</evidence>
<dbReference type="Proteomes" id="UP001317532">
    <property type="component" value="Chromosome"/>
</dbReference>
<keyword evidence="2" id="KW-0663">Pyridoxal phosphate</keyword>
<dbReference type="InterPro" id="IPR000524">
    <property type="entry name" value="Tscrpt_reg_HTH_GntR"/>
</dbReference>
<dbReference type="InterPro" id="IPR004839">
    <property type="entry name" value="Aminotransferase_I/II_large"/>
</dbReference>
<protein>
    <submittedName>
        <fullName evidence="7">Transcriptional regulator</fullName>
    </submittedName>
</protein>
<dbReference type="PANTHER" id="PTHR46577">
    <property type="entry name" value="HTH-TYPE TRANSCRIPTIONAL REGULATORY PROTEIN GABR"/>
    <property type="match status" value="1"/>
</dbReference>
<dbReference type="PANTHER" id="PTHR46577:SF1">
    <property type="entry name" value="HTH-TYPE TRANSCRIPTIONAL REGULATORY PROTEIN GABR"/>
    <property type="match status" value="1"/>
</dbReference>
<dbReference type="Gene3D" id="3.90.1150.10">
    <property type="entry name" value="Aspartate Aminotransferase, domain 1"/>
    <property type="match status" value="1"/>
</dbReference>
<organism evidence="7 8">
    <name type="scientific">Vulcanimicrobium alpinum</name>
    <dbReference type="NCBI Taxonomy" id="3016050"/>
    <lineage>
        <taxon>Bacteria</taxon>
        <taxon>Bacillati</taxon>
        <taxon>Vulcanimicrobiota</taxon>
        <taxon>Vulcanimicrobiia</taxon>
        <taxon>Vulcanimicrobiales</taxon>
        <taxon>Vulcanimicrobiaceae</taxon>
        <taxon>Vulcanimicrobium</taxon>
    </lineage>
</organism>
<dbReference type="SUPFAM" id="SSF53383">
    <property type="entry name" value="PLP-dependent transferases"/>
    <property type="match status" value="1"/>
</dbReference>
<dbReference type="Gene3D" id="3.40.640.10">
    <property type="entry name" value="Type I PLP-dependent aspartate aminotransferase-like (Major domain)"/>
    <property type="match status" value="1"/>
</dbReference>
<evidence type="ECO:0000256" key="5">
    <source>
        <dbReference type="ARBA" id="ARBA00023163"/>
    </source>
</evidence>
<dbReference type="GO" id="GO:0003677">
    <property type="term" value="F:DNA binding"/>
    <property type="evidence" value="ECO:0007669"/>
    <property type="project" value="UniProtKB-KW"/>
</dbReference>
<dbReference type="InterPro" id="IPR036390">
    <property type="entry name" value="WH_DNA-bd_sf"/>
</dbReference>
<keyword evidence="8" id="KW-1185">Reference proteome</keyword>
<gene>
    <name evidence="7" type="ORF">WPS_09060</name>
</gene>
<dbReference type="Pfam" id="PF00392">
    <property type="entry name" value="GntR"/>
    <property type="match status" value="1"/>
</dbReference>
<keyword evidence="5" id="KW-0804">Transcription</keyword>